<comment type="caution">
    <text evidence="1">The sequence shown here is derived from an EMBL/GenBank/DDBJ whole genome shotgun (WGS) entry which is preliminary data.</text>
</comment>
<proteinExistence type="predicted"/>
<dbReference type="Proteomes" id="UP001497602">
    <property type="component" value="Unassembled WGS sequence"/>
</dbReference>
<name>A0ABM9PJ12_9FLAO</name>
<dbReference type="EMBL" id="CAXJRC010000007">
    <property type="protein sequence ID" value="CAL2105560.1"/>
    <property type="molecule type" value="Genomic_DNA"/>
</dbReference>
<evidence type="ECO:0000313" key="1">
    <source>
        <dbReference type="EMBL" id="CAL2105560.1"/>
    </source>
</evidence>
<protein>
    <submittedName>
        <fullName evidence="1">Uncharacterized protein</fullName>
    </submittedName>
</protein>
<sequence>MNKTDKSKHNISIASIKRNTIKPYDFKWTKFYESNSDFPYSEIDIRLSKKNSLYVLL</sequence>
<reference evidence="1 2" key="1">
    <citation type="submission" date="2024-05" db="EMBL/GenBank/DDBJ databases">
        <authorList>
            <person name="Duchaud E."/>
        </authorList>
    </citation>
    <scope>NUCLEOTIDE SEQUENCE [LARGE SCALE GENOMIC DNA]</scope>
    <source>
        <strain evidence="1">Ena-SAMPLE-TAB-13-05-2024-13:56:06:370-140305</strain>
    </source>
</reference>
<gene>
    <name evidence="1" type="ORF">T190115A13A_160093</name>
</gene>
<dbReference type="RefSeq" id="WP_348737379.1">
    <property type="nucleotide sequence ID" value="NZ_CAXJRC010000007.1"/>
</dbReference>
<accession>A0ABM9PJ12</accession>
<organism evidence="1 2">
    <name type="scientific">Tenacibaculum vairaonense</name>
    <dbReference type="NCBI Taxonomy" id="3137860"/>
    <lineage>
        <taxon>Bacteria</taxon>
        <taxon>Pseudomonadati</taxon>
        <taxon>Bacteroidota</taxon>
        <taxon>Flavobacteriia</taxon>
        <taxon>Flavobacteriales</taxon>
        <taxon>Flavobacteriaceae</taxon>
        <taxon>Tenacibaculum</taxon>
    </lineage>
</organism>
<keyword evidence="2" id="KW-1185">Reference proteome</keyword>
<evidence type="ECO:0000313" key="2">
    <source>
        <dbReference type="Proteomes" id="UP001497602"/>
    </source>
</evidence>